<dbReference type="EMBL" id="JACIEJ010000001">
    <property type="protein sequence ID" value="MBB3984114.1"/>
    <property type="molecule type" value="Genomic_DNA"/>
</dbReference>
<dbReference type="Proteomes" id="UP000541426">
    <property type="component" value="Unassembled WGS sequence"/>
</dbReference>
<keyword evidence="2" id="KW-1185">Reference proteome</keyword>
<dbReference type="AlphaFoldDB" id="A0A7W6DKB0"/>
<sequence length="126" mass="13603">MIPFVPLILLTACDTPGPGFSGAPAVKVVEAGTSFTLRRRGNFVEAIRTSSHMLPKFEDVARNAGVATQAQTGCRADWVLGDPTMMTIGLECDGHRAPPLPRRKHTLFCEYFDAGQGALDLECIRA</sequence>
<evidence type="ECO:0000313" key="1">
    <source>
        <dbReference type="EMBL" id="MBB3984114.1"/>
    </source>
</evidence>
<gene>
    <name evidence="1" type="ORF">GGQ68_000425</name>
</gene>
<evidence type="ECO:0000313" key="2">
    <source>
        <dbReference type="Proteomes" id="UP000541426"/>
    </source>
</evidence>
<proteinExistence type="predicted"/>
<reference evidence="1 2" key="1">
    <citation type="submission" date="2020-08" db="EMBL/GenBank/DDBJ databases">
        <title>Genomic Encyclopedia of Type Strains, Phase IV (KMG-IV): sequencing the most valuable type-strain genomes for metagenomic binning, comparative biology and taxonomic classification.</title>
        <authorList>
            <person name="Goeker M."/>
        </authorList>
    </citation>
    <scope>NUCLEOTIDE SEQUENCE [LARGE SCALE GENOMIC DNA]</scope>
    <source>
        <strain evidence="1 2">DSM 102235</strain>
    </source>
</reference>
<dbReference type="RefSeq" id="WP_344716540.1">
    <property type="nucleotide sequence ID" value="NZ_BAABBZ010000012.1"/>
</dbReference>
<protein>
    <submittedName>
        <fullName evidence="1">Uncharacterized protein</fullName>
    </submittedName>
</protein>
<organism evidence="1 2">
    <name type="scientific">Sagittula marina</name>
    <dbReference type="NCBI Taxonomy" id="943940"/>
    <lineage>
        <taxon>Bacteria</taxon>
        <taxon>Pseudomonadati</taxon>
        <taxon>Pseudomonadota</taxon>
        <taxon>Alphaproteobacteria</taxon>
        <taxon>Rhodobacterales</taxon>
        <taxon>Roseobacteraceae</taxon>
        <taxon>Sagittula</taxon>
    </lineage>
</organism>
<comment type="caution">
    <text evidence="1">The sequence shown here is derived from an EMBL/GenBank/DDBJ whole genome shotgun (WGS) entry which is preliminary data.</text>
</comment>
<name>A0A7W6DKB0_9RHOB</name>
<accession>A0A7W6DKB0</accession>